<accession>A0A5J4KBY6</accession>
<name>A0A5J4KBY6_9CHLR</name>
<feature type="compositionally biased region" description="Basic and acidic residues" evidence="1">
    <location>
        <begin position="19"/>
        <end position="29"/>
    </location>
</feature>
<proteinExistence type="predicted"/>
<evidence type="ECO:0000313" key="2">
    <source>
        <dbReference type="EMBL" id="GER86178.1"/>
    </source>
</evidence>
<feature type="region of interest" description="Disordered" evidence="1">
    <location>
        <begin position="1"/>
        <end position="29"/>
    </location>
</feature>
<evidence type="ECO:0000313" key="3">
    <source>
        <dbReference type="Proteomes" id="UP000326912"/>
    </source>
</evidence>
<protein>
    <submittedName>
        <fullName evidence="2">Uncharacterized protein</fullName>
    </submittedName>
</protein>
<dbReference type="Proteomes" id="UP000326912">
    <property type="component" value="Unassembled WGS sequence"/>
</dbReference>
<evidence type="ECO:0000256" key="1">
    <source>
        <dbReference type="SAM" id="MobiDB-lite"/>
    </source>
</evidence>
<sequence length="59" mass="6746">MNRGIKPGRSRGASSARKTMLEKEPGNKKELTLQWRGSPGFFIWSQHNTLQTWIGITFL</sequence>
<dbReference type="AlphaFoldDB" id="A0A5J4KBY6"/>
<gene>
    <name evidence="2" type="ORF">KDW_03400</name>
</gene>
<dbReference type="EMBL" id="BKZW01000001">
    <property type="protein sequence ID" value="GER86178.1"/>
    <property type="molecule type" value="Genomic_DNA"/>
</dbReference>
<reference evidence="2 3" key="1">
    <citation type="submission" date="2019-10" db="EMBL/GenBank/DDBJ databases">
        <title>Dictyobacter vulcani sp. nov., within the class Ktedonobacteria, isolated from soil of volcanic Mt. Zao.</title>
        <authorList>
            <person name="Zheng Y."/>
            <person name="Wang C.M."/>
            <person name="Sakai Y."/>
            <person name="Abe K."/>
            <person name="Yokota A."/>
            <person name="Yabe S."/>
        </authorList>
    </citation>
    <scope>NUCLEOTIDE SEQUENCE [LARGE SCALE GENOMIC DNA]</scope>
    <source>
        <strain evidence="2 3">W12</strain>
    </source>
</reference>
<organism evidence="2 3">
    <name type="scientific">Dictyobacter vulcani</name>
    <dbReference type="NCBI Taxonomy" id="2607529"/>
    <lineage>
        <taxon>Bacteria</taxon>
        <taxon>Bacillati</taxon>
        <taxon>Chloroflexota</taxon>
        <taxon>Ktedonobacteria</taxon>
        <taxon>Ktedonobacterales</taxon>
        <taxon>Dictyobacteraceae</taxon>
        <taxon>Dictyobacter</taxon>
    </lineage>
</organism>
<comment type="caution">
    <text evidence="2">The sequence shown here is derived from an EMBL/GenBank/DDBJ whole genome shotgun (WGS) entry which is preliminary data.</text>
</comment>
<keyword evidence="3" id="KW-1185">Reference proteome</keyword>